<keyword evidence="3" id="KW-1185">Reference proteome</keyword>
<comment type="caution">
    <text evidence="2">The sequence shown here is derived from an EMBL/GenBank/DDBJ whole genome shotgun (WGS) entry which is preliminary data.</text>
</comment>
<dbReference type="RefSeq" id="WP_390261128.1">
    <property type="nucleotide sequence ID" value="NZ_JBHUGH010000006.1"/>
</dbReference>
<keyword evidence="2" id="KW-0808">Transferase</keyword>
<evidence type="ECO:0000313" key="3">
    <source>
        <dbReference type="Proteomes" id="UP001597353"/>
    </source>
</evidence>
<dbReference type="PANTHER" id="PTHR12526:SF600">
    <property type="entry name" value="GLYCOSYL TRANSFERASE GROUP 1"/>
    <property type="match status" value="1"/>
</dbReference>
<evidence type="ECO:0000313" key="2">
    <source>
        <dbReference type="EMBL" id="MFD1912485.1"/>
    </source>
</evidence>
<accession>A0ABW4S4W8</accession>
<sequence>MKTVHVVFESPQARSSGAALRNRALGSSLSRLGPSSLIAVQDHFAGGNGRPERKASRIEARIPAEVIKSVLHAVAAQAPDAVIIDGIYLGDVAHALVEAGHRVILDMHNIESALQQEIDLARRGWIARLFYRNRWKQGRDAEGALAKRVAGVWLCSAQDADILRRIAPDHAPIAVVPNPVPEWCQAADPAPAAQSGANAIFVGHLGYRPNDRAARRLIRQIQPILRARLPDFSLTICGRSPGRRLRAMGAGQAGVELVADPPDLAPFYSRAAMTLIPLTEGGGTRLKVLEALALGVPVIATAKAVEGIAVVDQETFLAAETDEDFARAAERLARDDALRAALARRGYDFVAAHHMAPAIDQAVAAGLGQPG</sequence>
<dbReference type="EMBL" id="JBHUGH010000006">
    <property type="protein sequence ID" value="MFD1912485.1"/>
    <property type="molecule type" value="Genomic_DNA"/>
</dbReference>
<dbReference type="Proteomes" id="UP001597353">
    <property type="component" value="Unassembled WGS sequence"/>
</dbReference>
<organism evidence="2 3">
    <name type="scientific">Halodurantibacterium flavum</name>
    <dbReference type="NCBI Taxonomy" id="1382802"/>
    <lineage>
        <taxon>Bacteria</taxon>
        <taxon>Pseudomonadati</taxon>
        <taxon>Pseudomonadota</taxon>
        <taxon>Alphaproteobacteria</taxon>
        <taxon>Rhodobacterales</taxon>
        <taxon>Paracoccaceae</taxon>
        <taxon>Halodurantibacterium</taxon>
    </lineage>
</organism>
<dbReference type="EC" id="2.4.-.-" evidence="2"/>
<feature type="domain" description="Glycosyltransferase subfamily 4-like N-terminal" evidence="1">
    <location>
        <begin position="66"/>
        <end position="178"/>
    </location>
</feature>
<dbReference type="SUPFAM" id="SSF53756">
    <property type="entry name" value="UDP-Glycosyltransferase/glycogen phosphorylase"/>
    <property type="match status" value="1"/>
</dbReference>
<dbReference type="Pfam" id="PF13692">
    <property type="entry name" value="Glyco_trans_1_4"/>
    <property type="match status" value="1"/>
</dbReference>
<dbReference type="CDD" id="cd03801">
    <property type="entry name" value="GT4_PimA-like"/>
    <property type="match status" value="1"/>
</dbReference>
<dbReference type="Pfam" id="PF13579">
    <property type="entry name" value="Glyco_trans_4_4"/>
    <property type="match status" value="1"/>
</dbReference>
<evidence type="ECO:0000259" key="1">
    <source>
        <dbReference type="Pfam" id="PF13579"/>
    </source>
</evidence>
<keyword evidence="2" id="KW-0328">Glycosyltransferase</keyword>
<dbReference type="InterPro" id="IPR028098">
    <property type="entry name" value="Glyco_trans_4-like_N"/>
</dbReference>
<reference evidence="3" key="1">
    <citation type="journal article" date="2019" name="Int. J. Syst. Evol. Microbiol.">
        <title>The Global Catalogue of Microorganisms (GCM) 10K type strain sequencing project: providing services to taxonomists for standard genome sequencing and annotation.</title>
        <authorList>
            <consortium name="The Broad Institute Genomics Platform"/>
            <consortium name="The Broad Institute Genome Sequencing Center for Infectious Disease"/>
            <person name="Wu L."/>
            <person name="Ma J."/>
        </authorList>
    </citation>
    <scope>NUCLEOTIDE SEQUENCE [LARGE SCALE GENOMIC DNA]</scope>
    <source>
        <strain evidence="3">CGMCC 4.7242</strain>
    </source>
</reference>
<dbReference type="PANTHER" id="PTHR12526">
    <property type="entry name" value="GLYCOSYLTRANSFERASE"/>
    <property type="match status" value="1"/>
</dbReference>
<protein>
    <submittedName>
        <fullName evidence="2">Glycosyltransferase family 4 protein</fullName>
        <ecNumber evidence="2">2.4.-.-</ecNumber>
    </submittedName>
</protein>
<name>A0ABW4S4W8_9RHOB</name>
<dbReference type="Gene3D" id="3.40.50.2000">
    <property type="entry name" value="Glycogen Phosphorylase B"/>
    <property type="match status" value="2"/>
</dbReference>
<proteinExistence type="predicted"/>
<gene>
    <name evidence="2" type="ORF">ACFSGJ_09680</name>
</gene>
<dbReference type="GO" id="GO:0016757">
    <property type="term" value="F:glycosyltransferase activity"/>
    <property type="evidence" value="ECO:0007669"/>
    <property type="project" value="UniProtKB-KW"/>
</dbReference>